<protein>
    <recommendedName>
        <fullName evidence="4">PiggyBac transposable element-derived protein 4 C-terminal zinc-ribbon domain-containing protein</fullName>
    </recommendedName>
</protein>
<evidence type="ECO:0000313" key="3">
    <source>
        <dbReference type="Proteomes" id="UP000018817"/>
    </source>
</evidence>
<dbReference type="AlphaFoldDB" id="W2PK57"/>
<dbReference type="OrthoDB" id="121297at2759"/>
<dbReference type="OMA" id="ISHELWR"/>
<feature type="region of interest" description="Disordered" evidence="1">
    <location>
        <begin position="28"/>
        <end position="63"/>
    </location>
</feature>
<reference evidence="3" key="1">
    <citation type="submission" date="2011-12" db="EMBL/GenBank/DDBJ databases">
        <authorList>
            <consortium name="The Broad Institute Genome Sequencing Platform"/>
            <person name="Russ C."/>
            <person name="Tyler B."/>
            <person name="Panabieres F."/>
            <person name="Shan W."/>
            <person name="Tripathy S."/>
            <person name="Grunwald N."/>
            <person name="Machado M."/>
            <person name="Young S.K."/>
            <person name="Zeng Q."/>
            <person name="Gargeya S."/>
            <person name="Fitzgerald M."/>
            <person name="Haas B."/>
            <person name="Abouelleil A."/>
            <person name="Alvarado L."/>
            <person name="Arachchi H.M."/>
            <person name="Berlin A."/>
            <person name="Chapman S.B."/>
            <person name="Gearin G."/>
            <person name="Goldberg J."/>
            <person name="Griggs A."/>
            <person name="Gujja S."/>
            <person name="Hansen M."/>
            <person name="Heiman D."/>
            <person name="Howarth C."/>
            <person name="Larimer J."/>
            <person name="Lui A."/>
            <person name="MacDonald P.J.P."/>
            <person name="McCowen C."/>
            <person name="Montmayeur A."/>
            <person name="Murphy C."/>
            <person name="Neiman D."/>
            <person name="Pearson M."/>
            <person name="Priest M."/>
            <person name="Roberts A."/>
            <person name="Saif S."/>
            <person name="Shea T."/>
            <person name="Sisk P."/>
            <person name="Stolte C."/>
            <person name="Sykes S."/>
            <person name="Wortman J."/>
            <person name="Nusbaum C."/>
            <person name="Birren B."/>
        </authorList>
    </citation>
    <scope>NUCLEOTIDE SEQUENCE [LARGE SCALE GENOMIC DNA]</scope>
    <source>
        <strain evidence="3">INRA-310</strain>
    </source>
</reference>
<evidence type="ECO:0000256" key="1">
    <source>
        <dbReference type="SAM" id="MobiDB-lite"/>
    </source>
</evidence>
<reference evidence="2 3" key="2">
    <citation type="submission" date="2013-11" db="EMBL/GenBank/DDBJ databases">
        <title>The Genome Sequence of Phytophthora parasitica INRA-310.</title>
        <authorList>
            <consortium name="The Broad Institute Genomics Platform"/>
            <person name="Russ C."/>
            <person name="Tyler B."/>
            <person name="Panabieres F."/>
            <person name="Shan W."/>
            <person name="Tripathy S."/>
            <person name="Grunwald N."/>
            <person name="Machado M."/>
            <person name="Johnson C.S."/>
            <person name="Arredondo F."/>
            <person name="Hong C."/>
            <person name="Coffey M."/>
            <person name="Young S.K."/>
            <person name="Zeng Q."/>
            <person name="Gargeya S."/>
            <person name="Fitzgerald M."/>
            <person name="Abouelleil A."/>
            <person name="Alvarado L."/>
            <person name="Chapman S.B."/>
            <person name="Gainer-Dewar J."/>
            <person name="Goldberg J."/>
            <person name="Griggs A."/>
            <person name="Gujja S."/>
            <person name="Hansen M."/>
            <person name="Howarth C."/>
            <person name="Imamovic A."/>
            <person name="Ireland A."/>
            <person name="Larimer J."/>
            <person name="McCowan C."/>
            <person name="Murphy C."/>
            <person name="Pearson M."/>
            <person name="Poon T.W."/>
            <person name="Priest M."/>
            <person name="Roberts A."/>
            <person name="Saif S."/>
            <person name="Shea T."/>
            <person name="Sykes S."/>
            <person name="Wortman J."/>
            <person name="Nusbaum C."/>
            <person name="Birren B."/>
        </authorList>
    </citation>
    <scope>NUCLEOTIDE SEQUENCE [LARGE SCALE GENOMIC DNA]</scope>
    <source>
        <strain evidence="2 3">INRA-310</strain>
    </source>
</reference>
<proteinExistence type="predicted"/>
<accession>W2PK57</accession>
<name>W2PK57_PHYN3</name>
<dbReference type="EMBL" id="KI669638">
    <property type="protein sequence ID" value="ETN00420.1"/>
    <property type="molecule type" value="Genomic_DNA"/>
</dbReference>
<dbReference type="VEuPathDB" id="FungiDB:PPTG_18103"/>
<gene>
    <name evidence="2" type="ORF">PPTG_18103</name>
</gene>
<dbReference type="Proteomes" id="UP000018817">
    <property type="component" value="Unassembled WGS sequence"/>
</dbReference>
<dbReference type="RefSeq" id="XP_008914260.1">
    <property type="nucleotide sequence ID" value="XM_008916012.1"/>
</dbReference>
<evidence type="ECO:0000313" key="2">
    <source>
        <dbReference type="EMBL" id="ETN00420.1"/>
    </source>
</evidence>
<dbReference type="GeneID" id="20187021"/>
<sequence>MGGVDRHDQLRLQRYSIQLTVAFKKLRNNEGKYKGKKRKKTRDGSTASNLQRKGKKRKGKRRQHLCKVCSALATPQTKSFETSYYCEQCTSNFGGYVPLCNKVRHKETGNTLTCGQISHELWRNGTAIPAHLKNRIRFRKRKHFEVSSDSDDGGSDANED</sequence>
<organism evidence="2 3">
    <name type="scientific">Phytophthora nicotianae (strain INRA-310)</name>
    <name type="common">Phytophthora parasitica</name>
    <dbReference type="NCBI Taxonomy" id="761204"/>
    <lineage>
        <taxon>Eukaryota</taxon>
        <taxon>Sar</taxon>
        <taxon>Stramenopiles</taxon>
        <taxon>Oomycota</taxon>
        <taxon>Peronosporomycetes</taxon>
        <taxon>Peronosporales</taxon>
        <taxon>Peronosporaceae</taxon>
        <taxon>Phytophthora</taxon>
    </lineage>
</organism>
<feature type="compositionally biased region" description="Basic residues" evidence="1">
    <location>
        <begin position="52"/>
        <end position="63"/>
    </location>
</feature>
<evidence type="ECO:0008006" key="4">
    <source>
        <dbReference type="Google" id="ProtNLM"/>
    </source>
</evidence>